<dbReference type="AlphaFoldDB" id="A0A0G0JGY3"/>
<dbReference type="Proteomes" id="UP000033876">
    <property type="component" value="Unassembled WGS sequence"/>
</dbReference>
<name>A0A0G0JGY3_9BACT</name>
<sequence length="53" mass="6081">MKTAAKININQTLLKYVTPRSKIGLIKRLAGSISPKEAKKWIAEVRKMRASWR</sequence>
<gene>
    <name evidence="1" type="ORF">US50_C0001G0016</name>
</gene>
<evidence type="ECO:0000313" key="1">
    <source>
        <dbReference type="EMBL" id="KKQ36014.1"/>
    </source>
</evidence>
<dbReference type="EMBL" id="LBTF01000001">
    <property type="protein sequence ID" value="KKQ36014.1"/>
    <property type="molecule type" value="Genomic_DNA"/>
</dbReference>
<organism evidence="1 2">
    <name type="scientific">Candidatus Nomurabacteria bacterium GW2011_GWB1_37_5</name>
    <dbReference type="NCBI Taxonomy" id="1618742"/>
    <lineage>
        <taxon>Bacteria</taxon>
        <taxon>Candidatus Nomuraibacteriota</taxon>
    </lineage>
</organism>
<reference evidence="1 2" key="1">
    <citation type="journal article" date="2015" name="Nature">
        <title>rRNA introns, odd ribosomes, and small enigmatic genomes across a large radiation of phyla.</title>
        <authorList>
            <person name="Brown C.T."/>
            <person name="Hug L.A."/>
            <person name="Thomas B.C."/>
            <person name="Sharon I."/>
            <person name="Castelle C.J."/>
            <person name="Singh A."/>
            <person name="Wilkins M.J."/>
            <person name="Williams K.H."/>
            <person name="Banfield J.F."/>
        </authorList>
    </citation>
    <scope>NUCLEOTIDE SEQUENCE [LARGE SCALE GENOMIC DNA]</scope>
</reference>
<protein>
    <submittedName>
        <fullName evidence="1">Uncharacterized protein</fullName>
    </submittedName>
</protein>
<proteinExistence type="predicted"/>
<accession>A0A0G0JGY3</accession>
<comment type="caution">
    <text evidence="1">The sequence shown here is derived from an EMBL/GenBank/DDBJ whole genome shotgun (WGS) entry which is preliminary data.</text>
</comment>
<evidence type="ECO:0000313" key="2">
    <source>
        <dbReference type="Proteomes" id="UP000033876"/>
    </source>
</evidence>